<evidence type="ECO:0000256" key="1">
    <source>
        <dbReference type="ARBA" id="ARBA00022737"/>
    </source>
</evidence>
<dbReference type="RefSeq" id="XP_013278683.1">
    <property type="nucleotide sequence ID" value="XM_013423229.1"/>
</dbReference>
<dbReference type="GeneID" id="25311135"/>
<name>A0A0D2G804_9EURO</name>
<dbReference type="Proteomes" id="UP000053029">
    <property type="component" value="Unassembled WGS sequence"/>
</dbReference>
<gene>
    <name evidence="3" type="ORF">Z517_11645</name>
</gene>
<keyword evidence="2" id="KW-0408">Iron</keyword>
<dbReference type="InterPro" id="IPR015915">
    <property type="entry name" value="Kelch-typ_b-propeller"/>
</dbReference>
<sequence length="339" mass="37064">MVRAKWTCILDEQKVKRSSHALAVIGSNAYIYGGEIKPREPVDSDVDVVSLGEVQNNEHLVSKITASSSGPSPRVGVLSTVVNGQFYIFSGRGGIAMSPIEENGSLWAFNPLGKQWSLIAPKDGSLPYPEGRSYYALTSDGHNTLFLHAGCPENGRLRDLWSFQIADQTWKRLADAPEPERGGPSIAYADGKLYRMNGFDGKTEQGGSLDIYHIADDTWTTVPYHADSRSGPIARSVSCLVPITISDKSFLVTLFGESDPSNLGHQGAGKMLDDIWIFHLDTSAWTKVDIQGENRPAPRGWFDADALRSSPSPKVVIHGGLAESNERLGDLWTLEFDDE</sequence>
<dbReference type="HOGENOM" id="CLU_030461_1_1_1"/>
<reference evidence="3 4" key="1">
    <citation type="submission" date="2015-01" db="EMBL/GenBank/DDBJ databases">
        <title>The Genome Sequence of Fonsecaea pedrosoi CBS 271.37.</title>
        <authorList>
            <consortium name="The Broad Institute Genomics Platform"/>
            <person name="Cuomo C."/>
            <person name="de Hoog S."/>
            <person name="Gorbushina A."/>
            <person name="Stielow B."/>
            <person name="Teixiera M."/>
            <person name="Abouelleil A."/>
            <person name="Chapman S.B."/>
            <person name="Priest M."/>
            <person name="Young S.K."/>
            <person name="Wortman J."/>
            <person name="Nusbaum C."/>
            <person name="Birren B."/>
        </authorList>
    </citation>
    <scope>NUCLEOTIDE SEQUENCE [LARGE SCALE GENOMIC DNA]</scope>
    <source>
        <strain evidence="3 4">CBS 271.37</strain>
    </source>
</reference>
<dbReference type="GO" id="GO:0019760">
    <property type="term" value="P:glucosinolate metabolic process"/>
    <property type="evidence" value="ECO:0007669"/>
    <property type="project" value="UniProtKB-ARBA"/>
</dbReference>
<organism evidence="3 4">
    <name type="scientific">Fonsecaea pedrosoi CBS 271.37</name>
    <dbReference type="NCBI Taxonomy" id="1442368"/>
    <lineage>
        <taxon>Eukaryota</taxon>
        <taxon>Fungi</taxon>
        <taxon>Dikarya</taxon>
        <taxon>Ascomycota</taxon>
        <taxon>Pezizomycotina</taxon>
        <taxon>Eurotiomycetes</taxon>
        <taxon>Chaetothyriomycetidae</taxon>
        <taxon>Chaetothyriales</taxon>
        <taxon>Herpotrichiellaceae</taxon>
        <taxon>Fonsecaea</taxon>
    </lineage>
</organism>
<keyword evidence="1" id="KW-0677">Repeat</keyword>
<evidence type="ECO:0000313" key="3">
    <source>
        <dbReference type="EMBL" id="KIW74875.1"/>
    </source>
</evidence>
<dbReference type="VEuPathDB" id="FungiDB:Z517_11645"/>
<keyword evidence="4" id="KW-1185">Reference proteome</keyword>
<dbReference type="Gene3D" id="2.120.10.80">
    <property type="entry name" value="Kelch-type beta propeller"/>
    <property type="match status" value="2"/>
</dbReference>
<dbReference type="OrthoDB" id="10250130at2759"/>
<dbReference type="PANTHER" id="PTHR47435">
    <property type="entry name" value="KELCH REPEAT PROTEIN (AFU_ORTHOLOGUE AFUA_5G12780)"/>
    <property type="match status" value="1"/>
</dbReference>
<dbReference type="STRING" id="1442368.A0A0D2G804"/>
<dbReference type="AlphaFoldDB" id="A0A0D2G804"/>
<accession>A0A0D2G804</accession>
<evidence type="ECO:0000313" key="4">
    <source>
        <dbReference type="Proteomes" id="UP000053029"/>
    </source>
</evidence>
<protein>
    <recommendedName>
        <fullName evidence="5">Kelch repeat protein</fullName>
    </recommendedName>
</protein>
<evidence type="ECO:0000256" key="2">
    <source>
        <dbReference type="ARBA" id="ARBA00023004"/>
    </source>
</evidence>
<evidence type="ECO:0008006" key="5">
    <source>
        <dbReference type="Google" id="ProtNLM"/>
    </source>
</evidence>
<proteinExistence type="predicted"/>
<dbReference type="Pfam" id="PF24681">
    <property type="entry name" value="Kelch_KLHDC2_KLHL20_DRC7"/>
    <property type="match status" value="1"/>
</dbReference>
<dbReference type="SUPFAM" id="SSF117281">
    <property type="entry name" value="Kelch motif"/>
    <property type="match status" value="1"/>
</dbReference>
<dbReference type="PANTHER" id="PTHR47435:SF4">
    <property type="entry name" value="KELCH REPEAT PROTEIN (AFU_ORTHOLOGUE AFUA_5G12780)"/>
    <property type="match status" value="1"/>
</dbReference>
<dbReference type="EMBL" id="KN846976">
    <property type="protein sequence ID" value="KIW74875.1"/>
    <property type="molecule type" value="Genomic_DNA"/>
</dbReference>